<dbReference type="SUPFAM" id="SSF57362">
    <property type="entry name" value="BPTI-like"/>
    <property type="match status" value="1"/>
</dbReference>
<dbReference type="Pfam" id="PF00014">
    <property type="entry name" value="Kunitz_BPTI"/>
    <property type="match status" value="1"/>
</dbReference>
<dbReference type="OrthoDB" id="4473401at2759"/>
<evidence type="ECO:0000256" key="3">
    <source>
        <dbReference type="ARBA" id="ARBA00022690"/>
    </source>
</evidence>
<proteinExistence type="predicted"/>
<dbReference type="GO" id="GO:0004867">
    <property type="term" value="F:serine-type endopeptidase inhibitor activity"/>
    <property type="evidence" value="ECO:0007669"/>
    <property type="project" value="UniProtKB-KW"/>
</dbReference>
<protein>
    <recommendedName>
        <fullName evidence="8">BPTI/Kunitz inhibitor domain-containing protein</fullName>
    </recommendedName>
</protein>
<keyword evidence="3" id="KW-0646">Protease inhibitor</keyword>
<dbReference type="Gene3D" id="4.10.410.10">
    <property type="entry name" value="Pancreatic trypsin inhibitor Kunitz domain"/>
    <property type="match status" value="1"/>
</dbReference>
<feature type="chain" id="PRO_5014271819" description="BPTI/Kunitz inhibitor domain-containing protein" evidence="7">
    <location>
        <begin position="25"/>
        <end position="204"/>
    </location>
</feature>
<keyword evidence="4" id="KW-0722">Serine protease inhibitor</keyword>
<keyword evidence="5" id="KW-1015">Disulfide bond</keyword>
<dbReference type="PANTHER" id="PTHR10083:SF374">
    <property type="entry name" value="BPTI_KUNITZ INHIBITOR DOMAIN-CONTAINING PROTEIN"/>
    <property type="match status" value="1"/>
</dbReference>
<dbReference type="InterPro" id="IPR036880">
    <property type="entry name" value="Kunitz_BPTI_sf"/>
</dbReference>
<name>A0A1I8PRL6_STOCA</name>
<dbReference type="PANTHER" id="PTHR10083">
    <property type="entry name" value="KUNITZ-TYPE PROTEASE INHIBITOR-RELATED"/>
    <property type="match status" value="1"/>
</dbReference>
<dbReference type="STRING" id="35570.A0A1I8PRL6"/>
<dbReference type="SMART" id="SM00131">
    <property type="entry name" value="KU"/>
    <property type="match status" value="1"/>
</dbReference>
<dbReference type="AlphaFoldDB" id="A0A1I8PRL6"/>
<feature type="domain" description="BPTI/Kunitz inhibitor" evidence="8">
    <location>
        <begin position="49"/>
        <end position="99"/>
    </location>
</feature>
<reference evidence="10" key="1">
    <citation type="submission" date="2015-05" db="EMBL/GenBank/DDBJ databases">
        <authorList>
            <person name="Wilson R.K."/>
            <person name="Warren W.C."/>
            <person name="Olafson P."/>
        </authorList>
    </citation>
    <scope>NUCLEOTIDE SEQUENCE [LARGE SCALE GENOMIC DNA]</scope>
    <source>
        <strain evidence="10">USDA</strain>
    </source>
</reference>
<feature type="compositionally biased region" description="Low complexity" evidence="6">
    <location>
        <begin position="159"/>
        <end position="180"/>
    </location>
</feature>
<feature type="signal peptide" evidence="7">
    <location>
        <begin position="1"/>
        <end position="24"/>
    </location>
</feature>
<evidence type="ECO:0000313" key="10">
    <source>
        <dbReference type="Proteomes" id="UP000095300"/>
    </source>
</evidence>
<dbReference type="Proteomes" id="UP000095300">
    <property type="component" value="Unassembled WGS sequence"/>
</dbReference>
<evidence type="ECO:0000256" key="6">
    <source>
        <dbReference type="SAM" id="MobiDB-lite"/>
    </source>
</evidence>
<reference evidence="9" key="2">
    <citation type="submission" date="2020-05" db="UniProtKB">
        <authorList>
            <consortium name="EnsemblMetazoa"/>
        </authorList>
    </citation>
    <scope>IDENTIFICATION</scope>
    <source>
        <strain evidence="9">USDA</strain>
    </source>
</reference>
<organism evidence="9 10">
    <name type="scientific">Stomoxys calcitrans</name>
    <name type="common">Stable fly</name>
    <name type="synonym">Conops calcitrans</name>
    <dbReference type="NCBI Taxonomy" id="35570"/>
    <lineage>
        <taxon>Eukaryota</taxon>
        <taxon>Metazoa</taxon>
        <taxon>Ecdysozoa</taxon>
        <taxon>Arthropoda</taxon>
        <taxon>Hexapoda</taxon>
        <taxon>Insecta</taxon>
        <taxon>Pterygota</taxon>
        <taxon>Neoptera</taxon>
        <taxon>Endopterygota</taxon>
        <taxon>Diptera</taxon>
        <taxon>Brachycera</taxon>
        <taxon>Muscomorpha</taxon>
        <taxon>Muscoidea</taxon>
        <taxon>Muscidae</taxon>
        <taxon>Stomoxys</taxon>
    </lineage>
</organism>
<evidence type="ECO:0000256" key="4">
    <source>
        <dbReference type="ARBA" id="ARBA00022900"/>
    </source>
</evidence>
<evidence type="ECO:0000256" key="7">
    <source>
        <dbReference type="SAM" id="SignalP"/>
    </source>
</evidence>
<feature type="compositionally biased region" description="Polar residues" evidence="6">
    <location>
        <begin position="119"/>
        <end position="141"/>
    </location>
</feature>
<keyword evidence="7" id="KW-0732">Signal</keyword>
<evidence type="ECO:0000313" key="9">
    <source>
        <dbReference type="EnsemblMetazoa" id="SCAU010468-PA"/>
    </source>
</evidence>
<gene>
    <name evidence="9" type="primary">106094225</name>
</gene>
<sequence>MNFGATTAVAATVLQFLIIFVVRSPENFYVESAVGLYGPDRYEGLPETCLMPMDFGYCRAKLQRYYFDIRRMKCTMFYWGGCAGNDNNFKSMDECNDFCSSAYENTNSVVPLKRERSESNAAPSTNVKSTALNSRGSSISKPSPPKFAVKSIPASYRDNANSNTNNSSSSTSRSNSKTFNVNPPQKELKYPSNIDDLEEEEYDE</sequence>
<dbReference type="EnsemblMetazoa" id="SCAU010468-RA">
    <property type="protein sequence ID" value="SCAU010468-PA"/>
    <property type="gene ID" value="SCAU010468"/>
</dbReference>
<dbReference type="PROSITE" id="PS50279">
    <property type="entry name" value="BPTI_KUNITZ_2"/>
    <property type="match status" value="1"/>
</dbReference>
<feature type="compositionally biased region" description="Acidic residues" evidence="6">
    <location>
        <begin position="195"/>
        <end position="204"/>
    </location>
</feature>
<keyword evidence="10" id="KW-1185">Reference proteome</keyword>
<dbReference type="CDD" id="cd00109">
    <property type="entry name" value="Kunitz-type"/>
    <property type="match status" value="1"/>
</dbReference>
<evidence type="ECO:0000256" key="5">
    <source>
        <dbReference type="ARBA" id="ARBA00023157"/>
    </source>
</evidence>
<dbReference type="FunFam" id="4.10.410.10:FF:000011">
    <property type="entry name" value="Tissue factor pathway inhibitor"/>
    <property type="match status" value="1"/>
</dbReference>
<dbReference type="EnsemblMetazoa" id="SCAU010468-RB">
    <property type="protein sequence ID" value="SCAU010468-PB"/>
    <property type="gene ID" value="SCAU010468"/>
</dbReference>
<dbReference type="KEGG" id="scac:106094225"/>
<dbReference type="VEuPathDB" id="VectorBase:SCAU010468"/>
<dbReference type="PROSITE" id="PS00280">
    <property type="entry name" value="BPTI_KUNITZ_1"/>
    <property type="match status" value="1"/>
</dbReference>
<feature type="region of interest" description="Disordered" evidence="6">
    <location>
        <begin position="110"/>
        <end position="204"/>
    </location>
</feature>
<evidence type="ECO:0000256" key="2">
    <source>
        <dbReference type="ARBA" id="ARBA00022525"/>
    </source>
</evidence>
<keyword evidence="2" id="KW-0964">Secreted</keyword>
<dbReference type="GO" id="GO:0005615">
    <property type="term" value="C:extracellular space"/>
    <property type="evidence" value="ECO:0007669"/>
    <property type="project" value="TreeGrafter"/>
</dbReference>
<dbReference type="InterPro" id="IPR020901">
    <property type="entry name" value="Prtase_inh_Kunz-CS"/>
</dbReference>
<dbReference type="PRINTS" id="PR00759">
    <property type="entry name" value="BASICPTASE"/>
</dbReference>
<dbReference type="InterPro" id="IPR050098">
    <property type="entry name" value="TFPI/VKTCI-like"/>
</dbReference>
<accession>A0A1I8PRL6</accession>
<evidence type="ECO:0000259" key="8">
    <source>
        <dbReference type="PROSITE" id="PS50279"/>
    </source>
</evidence>
<dbReference type="InterPro" id="IPR002223">
    <property type="entry name" value="Kunitz_BPTI"/>
</dbReference>
<evidence type="ECO:0000256" key="1">
    <source>
        <dbReference type="ARBA" id="ARBA00004613"/>
    </source>
</evidence>
<comment type="subcellular location">
    <subcellularLocation>
        <location evidence="1">Secreted</location>
    </subcellularLocation>
</comment>